<accession>A0ACC2I730</accession>
<reference evidence="1" key="1">
    <citation type="submission" date="2022-11" db="EMBL/GenBank/DDBJ databases">
        <title>Genome Sequence of Boeremia exigua.</title>
        <authorList>
            <person name="Buettner E."/>
        </authorList>
    </citation>
    <scope>NUCLEOTIDE SEQUENCE</scope>
    <source>
        <strain evidence="1">CU02</strain>
    </source>
</reference>
<proteinExistence type="predicted"/>
<evidence type="ECO:0000313" key="1">
    <source>
        <dbReference type="EMBL" id="KAJ8110930.1"/>
    </source>
</evidence>
<dbReference type="Proteomes" id="UP001153331">
    <property type="component" value="Unassembled WGS sequence"/>
</dbReference>
<organism evidence="1 2">
    <name type="scientific">Boeremia exigua</name>
    <dbReference type="NCBI Taxonomy" id="749465"/>
    <lineage>
        <taxon>Eukaryota</taxon>
        <taxon>Fungi</taxon>
        <taxon>Dikarya</taxon>
        <taxon>Ascomycota</taxon>
        <taxon>Pezizomycotina</taxon>
        <taxon>Dothideomycetes</taxon>
        <taxon>Pleosporomycetidae</taxon>
        <taxon>Pleosporales</taxon>
        <taxon>Pleosporineae</taxon>
        <taxon>Didymellaceae</taxon>
        <taxon>Boeremia</taxon>
    </lineage>
</organism>
<protein>
    <submittedName>
        <fullName evidence="1">Uncharacterized protein</fullName>
    </submittedName>
</protein>
<gene>
    <name evidence="1" type="ORF">OPT61_g6350</name>
</gene>
<sequence>MSSRESKFPVDGAVPSYWRKQVGPVDNHRSTESLGSDVDIVIIGAGYVGASIVHHLIGEHARCDRPLPSILILEAREACSGATGRNGGHLKPDPLFRAASVLETHGKAVAEHVASFEARQVVAIKDLVQREGVDCDFEETKVADVCFYNAGRDKIRTDLTKVAKAGISTAKDLEYSSGSEAERVSGVRGAVSCLTYNAARLWPYRLVTHLLEKAVSLGVNLQTHTPVTNISAAHANAQDHSWLVHTPRGTVKTTTIVYATNGYTSALVPEMKDKIVPVKGMVARLAGVNAPKLTQSYMMRFSEYEYDYMIPRPDGSIILGGAKRDFYKNLDEWFDVVDDSKVIESARRYFDGYMQRHFHGWEDSGVQTEDVWTGIMGYSNDGFPYVGPACGRAGQYMCAGFSGHGMPQIFFSAKAVASMIVTGDTEKVDLPAPYRISESRWYQPKEHVSLKMWQQISDTESARAML</sequence>
<keyword evidence="2" id="KW-1185">Reference proteome</keyword>
<dbReference type="EMBL" id="JAPHNI010000452">
    <property type="protein sequence ID" value="KAJ8110930.1"/>
    <property type="molecule type" value="Genomic_DNA"/>
</dbReference>
<evidence type="ECO:0000313" key="2">
    <source>
        <dbReference type="Proteomes" id="UP001153331"/>
    </source>
</evidence>
<comment type="caution">
    <text evidence="1">The sequence shown here is derived from an EMBL/GenBank/DDBJ whole genome shotgun (WGS) entry which is preliminary data.</text>
</comment>
<name>A0ACC2I730_9PLEO</name>